<feature type="region of interest" description="Disordered" evidence="1">
    <location>
        <begin position="345"/>
        <end position="364"/>
    </location>
</feature>
<proteinExistence type="predicted"/>
<comment type="caution">
    <text evidence="2">The sequence shown here is derived from an EMBL/GenBank/DDBJ whole genome shotgun (WGS) entry which is preliminary data.</text>
</comment>
<dbReference type="AlphaFoldDB" id="A0A1V2IAZ5"/>
<dbReference type="STRING" id="1834516.BL253_14040"/>
<protein>
    <recommendedName>
        <fullName evidence="4">HAF repeat-containing protein</fullName>
    </recommendedName>
</protein>
<organism evidence="2 3">
    <name type="scientific">Pseudofrankia asymbiotica</name>
    <dbReference type="NCBI Taxonomy" id="1834516"/>
    <lineage>
        <taxon>Bacteria</taxon>
        <taxon>Bacillati</taxon>
        <taxon>Actinomycetota</taxon>
        <taxon>Actinomycetes</taxon>
        <taxon>Frankiales</taxon>
        <taxon>Frankiaceae</taxon>
        <taxon>Pseudofrankia</taxon>
    </lineage>
</organism>
<reference evidence="3" key="1">
    <citation type="submission" date="2016-10" db="EMBL/GenBank/DDBJ databases">
        <title>Frankia sp. NRRL B-16386 Genome sequencing.</title>
        <authorList>
            <person name="Ghodhbane-Gtari F."/>
            <person name="Swanson E."/>
            <person name="Gueddou A."/>
            <person name="Hezbri K."/>
            <person name="Ktari K."/>
            <person name="Nouioui I."/>
            <person name="Morris K."/>
            <person name="Simpson S."/>
            <person name="Abebe-Akele F."/>
            <person name="Thomas K."/>
            <person name="Gtari M."/>
            <person name="Tisa L.S."/>
        </authorList>
    </citation>
    <scope>NUCLEOTIDE SEQUENCE [LARGE SCALE GENOMIC DNA]</scope>
    <source>
        <strain evidence="3">NRRL B-16386</strain>
    </source>
</reference>
<dbReference type="RefSeq" id="WP_076817152.1">
    <property type="nucleotide sequence ID" value="NZ_MOMC01000027.1"/>
</dbReference>
<name>A0A1V2IAZ5_9ACTN</name>
<dbReference type="Proteomes" id="UP000188929">
    <property type="component" value="Unassembled WGS sequence"/>
</dbReference>
<evidence type="ECO:0008006" key="4">
    <source>
        <dbReference type="Google" id="ProtNLM"/>
    </source>
</evidence>
<feature type="compositionally biased region" description="Pro residues" evidence="1">
    <location>
        <begin position="353"/>
        <end position="364"/>
    </location>
</feature>
<evidence type="ECO:0000256" key="1">
    <source>
        <dbReference type="SAM" id="MobiDB-lite"/>
    </source>
</evidence>
<evidence type="ECO:0000313" key="3">
    <source>
        <dbReference type="Proteomes" id="UP000188929"/>
    </source>
</evidence>
<dbReference type="OrthoDB" id="3985792at2"/>
<sequence>MVTSVSAVNDAGAMVIGRAGPTGTEFYYLASGAQPVPLTFEGAPIEPSLLNNAGQVVGLVVDRARDQPPRLVRWQGGRGIILPVHGDQIIPEDLNDRGQVTAITVIHRPGSAQDSDAATTRRAYLIDGTTAVDLGMDPDANERNLYLNEAGQVAGLAFADSGSARRGFLWERGGLTTFDTGPTTHPVVMGINDSGQVAGLVLNDDDSPSGAHPIFRPAFRWRSGTMTALDTRGGGAGPVRINHSGQVAGVVTDASGSARDVVVWSSAPEAHPTRLGIVDADHVVAINDQGDVLLSSITGPTASPGGYLWHDNQLITLATLGGLAADPGGLSADGLVVGASTSTDGAWHATAWPPTPTPDRPGPS</sequence>
<keyword evidence="3" id="KW-1185">Reference proteome</keyword>
<dbReference type="EMBL" id="MOMC01000027">
    <property type="protein sequence ID" value="ONH30277.1"/>
    <property type="molecule type" value="Genomic_DNA"/>
</dbReference>
<gene>
    <name evidence="2" type="ORF">BL253_14040</name>
</gene>
<accession>A0A1V2IAZ5</accession>
<evidence type="ECO:0000313" key="2">
    <source>
        <dbReference type="EMBL" id="ONH30277.1"/>
    </source>
</evidence>